<dbReference type="Pfam" id="PF01738">
    <property type="entry name" value="DLH"/>
    <property type="match status" value="1"/>
</dbReference>
<organism evidence="2 3">
    <name type="scientific">Aeromicrobium terrae</name>
    <dbReference type="NCBI Taxonomy" id="2498846"/>
    <lineage>
        <taxon>Bacteria</taxon>
        <taxon>Bacillati</taxon>
        <taxon>Actinomycetota</taxon>
        <taxon>Actinomycetes</taxon>
        <taxon>Propionibacteriales</taxon>
        <taxon>Nocardioidaceae</taxon>
        <taxon>Aeromicrobium</taxon>
    </lineage>
</organism>
<dbReference type="Proteomes" id="UP000321571">
    <property type="component" value="Unassembled WGS sequence"/>
</dbReference>
<keyword evidence="2" id="KW-0378">Hydrolase</keyword>
<evidence type="ECO:0000313" key="2">
    <source>
        <dbReference type="EMBL" id="TXL60678.1"/>
    </source>
</evidence>
<gene>
    <name evidence="2" type="ORF">FHP06_09610</name>
</gene>
<reference evidence="2 3" key="1">
    <citation type="submission" date="2019-06" db="EMBL/GenBank/DDBJ databases">
        <title>Aeromicrobium sp. nov., isolated from a maize field.</title>
        <authorList>
            <person name="Lin S.-Y."/>
            <person name="Tsai C.-F."/>
            <person name="Young C.-C."/>
        </authorList>
    </citation>
    <scope>NUCLEOTIDE SEQUENCE [LARGE SCALE GENOMIC DNA]</scope>
    <source>
        <strain evidence="2 3">CC-CFT486</strain>
    </source>
</reference>
<dbReference type="PANTHER" id="PTHR46623">
    <property type="entry name" value="CARBOXYMETHYLENEBUTENOLIDASE-RELATED"/>
    <property type="match status" value="1"/>
</dbReference>
<dbReference type="EMBL" id="VDUX01000004">
    <property type="protein sequence ID" value="TXL60678.1"/>
    <property type="molecule type" value="Genomic_DNA"/>
</dbReference>
<dbReference type="OrthoDB" id="9787933at2"/>
<dbReference type="InterPro" id="IPR051049">
    <property type="entry name" value="Dienelactone_hydrolase-like"/>
</dbReference>
<dbReference type="Gene3D" id="3.40.50.1820">
    <property type="entry name" value="alpha/beta hydrolase"/>
    <property type="match status" value="1"/>
</dbReference>
<evidence type="ECO:0000259" key="1">
    <source>
        <dbReference type="Pfam" id="PF01738"/>
    </source>
</evidence>
<feature type="domain" description="Dienelactone hydrolase" evidence="1">
    <location>
        <begin position="16"/>
        <end position="247"/>
    </location>
</feature>
<dbReference type="InterPro" id="IPR029058">
    <property type="entry name" value="AB_hydrolase_fold"/>
</dbReference>
<dbReference type="GO" id="GO:0016787">
    <property type="term" value="F:hydrolase activity"/>
    <property type="evidence" value="ECO:0007669"/>
    <property type="project" value="UniProtKB-KW"/>
</dbReference>
<evidence type="ECO:0000313" key="3">
    <source>
        <dbReference type="Proteomes" id="UP000321571"/>
    </source>
</evidence>
<name>A0A5C8NHB9_9ACTN</name>
<sequence length="249" mass="26260">MTAETIEISTPDGVAEAYVSRPDTTGDHPPVLLYIDAFGLRPRIEEMADRIAGWGFVVMAPNVFYRDGTAAEVAPTADLRVAENREAYVPTAMARVKAHTPDQAAADREAYLDALLGLPGVRGPVGVTGYCMGGRLALRAAAGRPDDVAAVGIFHAGGLVTDAEDSPHRLLASVRAEVVAGHADHDRSNPPEAIAAFDAALDAAGLTYATAVYPRAAHGFTMSDTSSYDEAATERHFTELQALFGRVLA</sequence>
<keyword evidence="3" id="KW-1185">Reference proteome</keyword>
<dbReference type="RefSeq" id="WP_147686191.1">
    <property type="nucleotide sequence ID" value="NZ_VDUX01000004.1"/>
</dbReference>
<dbReference type="InterPro" id="IPR002925">
    <property type="entry name" value="Dienelactn_hydro"/>
</dbReference>
<accession>A0A5C8NHB9</accession>
<dbReference type="PANTHER" id="PTHR46623:SF10">
    <property type="entry name" value="CARBOXYMETHYLENEBUTENOLIDASE HOMOLOG"/>
    <property type="match status" value="1"/>
</dbReference>
<protein>
    <submittedName>
        <fullName evidence="2">Dienelactone hydrolase family protein</fullName>
    </submittedName>
</protein>
<dbReference type="SUPFAM" id="SSF53474">
    <property type="entry name" value="alpha/beta-Hydrolases"/>
    <property type="match status" value="1"/>
</dbReference>
<dbReference type="AlphaFoldDB" id="A0A5C8NHB9"/>
<proteinExistence type="predicted"/>
<comment type="caution">
    <text evidence="2">The sequence shown here is derived from an EMBL/GenBank/DDBJ whole genome shotgun (WGS) entry which is preliminary data.</text>
</comment>